<comment type="caution">
    <text evidence="1">The sequence shown here is derived from an EMBL/GenBank/DDBJ whole genome shotgun (WGS) entry which is preliminary data.</text>
</comment>
<gene>
    <name evidence="1" type="ORF">PCASD_26763</name>
</gene>
<reference evidence="1 2" key="1">
    <citation type="submission" date="2017-11" db="EMBL/GenBank/DDBJ databases">
        <title>De novo assembly and phasing of dikaryotic genomes from two isolates of Puccinia coronata f. sp. avenae, the causal agent of oat crown rust.</title>
        <authorList>
            <person name="Miller M.E."/>
            <person name="Zhang Y."/>
            <person name="Omidvar V."/>
            <person name="Sperschneider J."/>
            <person name="Schwessinger B."/>
            <person name="Raley C."/>
            <person name="Palmer J.M."/>
            <person name="Garnica D."/>
            <person name="Upadhyaya N."/>
            <person name="Rathjen J."/>
            <person name="Taylor J.M."/>
            <person name="Park R.F."/>
            <person name="Dodds P.N."/>
            <person name="Hirsch C.D."/>
            <person name="Kianian S.F."/>
            <person name="Figueroa M."/>
        </authorList>
    </citation>
    <scope>NUCLEOTIDE SEQUENCE [LARGE SCALE GENOMIC DNA]</scope>
    <source>
        <strain evidence="1">12SD80</strain>
    </source>
</reference>
<dbReference type="AlphaFoldDB" id="A0A2N5RVR3"/>
<dbReference type="Proteomes" id="UP000235392">
    <property type="component" value="Unassembled WGS sequence"/>
</dbReference>
<evidence type="ECO:0000313" key="2">
    <source>
        <dbReference type="Proteomes" id="UP000235392"/>
    </source>
</evidence>
<organism evidence="1 2">
    <name type="scientific">Puccinia coronata f. sp. avenae</name>
    <dbReference type="NCBI Taxonomy" id="200324"/>
    <lineage>
        <taxon>Eukaryota</taxon>
        <taxon>Fungi</taxon>
        <taxon>Dikarya</taxon>
        <taxon>Basidiomycota</taxon>
        <taxon>Pucciniomycotina</taxon>
        <taxon>Pucciniomycetes</taxon>
        <taxon>Pucciniales</taxon>
        <taxon>Pucciniaceae</taxon>
        <taxon>Puccinia</taxon>
    </lineage>
</organism>
<accession>A0A2N5RVR3</accession>
<protein>
    <submittedName>
        <fullName evidence="1">Uncharacterized protein</fullName>
    </submittedName>
</protein>
<name>A0A2N5RVR3_9BASI</name>
<dbReference type="EMBL" id="PGCI01001407">
    <property type="protein sequence ID" value="PLW05063.1"/>
    <property type="molecule type" value="Genomic_DNA"/>
</dbReference>
<evidence type="ECO:0000313" key="1">
    <source>
        <dbReference type="EMBL" id="PLW05063.1"/>
    </source>
</evidence>
<sequence length="258" mass="26965">MDGSSSLLSGPSNLLAGPSSLLAGPSNLLAGPSSLLAGPSSLLAGSSSLLAGSSSLLAGASRLLGLPGEQVTLQAELAQPASRYLLAEQVNPLAKQVPACQAGTALPACTAVPARREGHLLAKLVKLYLLDKQVTLLAELVQLHLLGYLLCQQCDLLAEKVQLYQLGPQGDLLAKQVQLHALGQQLTCLPSRYSCTRSARIYLLGKKVTLLAELVQPVPTRRVGHLAACTCSCEQVTLLAKLVQPVTLLANVELLWGE</sequence>
<proteinExistence type="predicted"/>